<dbReference type="EMBL" id="OV651813">
    <property type="protein sequence ID" value="CAH1099479.1"/>
    <property type="molecule type" value="Genomic_DNA"/>
</dbReference>
<dbReference type="OrthoDB" id="6775123at2759"/>
<proteinExistence type="predicted"/>
<keyword evidence="2" id="KW-1185">Reference proteome</keyword>
<organism evidence="1 2">
    <name type="scientific">Psylliodes chrysocephalus</name>
    <dbReference type="NCBI Taxonomy" id="3402493"/>
    <lineage>
        <taxon>Eukaryota</taxon>
        <taxon>Metazoa</taxon>
        <taxon>Ecdysozoa</taxon>
        <taxon>Arthropoda</taxon>
        <taxon>Hexapoda</taxon>
        <taxon>Insecta</taxon>
        <taxon>Pterygota</taxon>
        <taxon>Neoptera</taxon>
        <taxon>Endopterygota</taxon>
        <taxon>Coleoptera</taxon>
        <taxon>Polyphaga</taxon>
        <taxon>Cucujiformia</taxon>
        <taxon>Chrysomeloidea</taxon>
        <taxon>Chrysomelidae</taxon>
        <taxon>Galerucinae</taxon>
        <taxon>Alticini</taxon>
        <taxon>Psylliodes</taxon>
    </lineage>
</organism>
<sequence length="214" mass="24606">MLTHQRNQYHQIVVKSGKNFLTTFYKPEPNIINQISSQRMTQVNENRERLRPIVKTIIFCCHQNISLCGHRDDGNLLDVVAGNNSMVADEGNFRAFLKFRIESGNKALQHHLEICKSNATYISKTVQKELIDVCKEIIQENILQNVKAAKYFSILFDETTDLSHISQLSLSFRYLYNGTIKEDFVTFCNVHDMLKCDDNDTGDVEPRVTSELSV</sequence>
<evidence type="ECO:0000313" key="2">
    <source>
        <dbReference type="Proteomes" id="UP001153636"/>
    </source>
</evidence>
<accession>A0A9P0CCH9</accession>
<dbReference type="PANTHER" id="PTHR45749">
    <property type="match status" value="1"/>
</dbReference>
<evidence type="ECO:0008006" key="3">
    <source>
        <dbReference type="Google" id="ProtNLM"/>
    </source>
</evidence>
<dbReference type="Proteomes" id="UP001153636">
    <property type="component" value="Chromosome 1"/>
</dbReference>
<gene>
    <name evidence="1" type="ORF">PSYICH_LOCUS407</name>
</gene>
<dbReference type="AlphaFoldDB" id="A0A9P0CCH9"/>
<protein>
    <recommendedName>
        <fullName evidence="3">DUF4371 domain-containing protein</fullName>
    </recommendedName>
</protein>
<evidence type="ECO:0000313" key="1">
    <source>
        <dbReference type="EMBL" id="CAH1099479.1"/>
    </source>
</evidence>
<reference evidence="1" key="1">
    <citation type="submission" date="2022-01" db="EMBL/GenBank/DDBJ databases">
        <authorList>
            <person name="King R."/>
        </authorList>
    </citation>
    <scope>NUCLEOTIDE SEQUENCE</scope>
</reference>
<dbReference type="PANTHER" id="PTHR45749:SF21">
    <property type="entry name" value="DUF4371 DOMAIN-CONTAINING PROTEIN"/>
    <property type="match status" value="1"/>
</dbReference>
<name>A0A9P0CCH9_9CUCU</name>